<dbReference type="EMBL" id="BGZK01001715">
    <property type="protein sequence ID" value="GBP85070.1"/>
    <property type="molecule type" value="Genomic_DNA"/>
</dbReference>
<dbReference type="Proteomes" id="UP000299102">
    <property type="component" value="Unassembled WGS sequence"/>
</dbReference>
<sequence>MTKWKGRVPLTRSHCERITNNDKQLSELAKIVKYHGVPNPPTARRLEYCCGAKSPSISSGRQFDGLTTLHRYGPA</sequence>
<accession>A0A4C1ZBG7</accession>
<organism evidence="1 2">
    <name type="scientific">Eumeta variegata</name>
    <name type="common">Bagworm moth</name>
    <name type="synonym">Eumeta japonica</name>
    <dbReference type="NCBI Taxonomy" id="151549"/>
    <lineage>
        <taxon>Eukaryota</taxon>
        <taxon>Metazoa</taxon>
        <taxon>Ecdysozoa</taxon>
        <taxon>Arthropoda</taxon>
        <taxon>Hexapoda</taxon>
        <taxon>Insecta</taxon>
        <taxon>Pterygota</taxon>
        <taxon>Neoptera</taxon>
        <taxon>Endopterygota</taxon>
        <taxon>Lepidoptera</taxon>
        <taxon>Glossata</taxon>
        <taxon>Ditrysia</taxon>
        <taxon>Tineoidea</taxon>
        <taxon>Psychidae</taxon>
        <taxon>Oiketicinae</taxon>
        <taxon>Eumeta</taxon>
    </lineage>
</organism>
<gene>
    <name evidence="1" type="ORF">EVAR_59824_1</name>
</gene>
<proteinExistence type="predicted"/>
<reference evidence="1 2" key="1">
    <citation type="journal article" date="2019" name="Commun. Biol.">
        <title>The bagworm genome reveals a unique fibroin gene that provides high tensile strength.</title>
        <authorList>
            <person name="Kono N."/>
            <person name="Nakamura H."/>
            <person name="Ohtoshi R."/>
            <person name="Tomita M."/>
            <person name="Numata K."/>
            <person name="Arakawa K."/>
        </authorList>
    </citation>
    <scope>NUCLEOTIDE SEQUENCE [LARGE SCALE GENOMIC DNA]</scope>
</reference>
<dbReference type="AlphaFoldDB" id="A0A4C1ZBG7"/>
<protein>
    <submittedName>
        <fullName evidence="1">Uncharacterized protein</fullName>
    </submittedName>
</protein>
<comment type="caution">
    <text evidence="1">The sequence shown here is derived from an EMBL/GenBank/DDBJ whole genome shotgun (WGS) entry which is preliminary data.</text>
</comment>
<evidence type="ECO:0000313" key="2">
    <source>
        <dbReference type="Proteomes" id="UP000299102"/>
    </source>
</evidence>
<evidence type="ECO:0000313" key="1">
    <source>
        <dbReference type="EMBL" id="GBP85070.1"/>
    </source>
</evidence>
<keyword evidence="2" id="KW-1185">Reference proteome</keyword>
<name>A0A4C1ZBG7_EUMVA</name>